<evidence type="ECO:0000256" key="2">
    <source>
        <dbReference type="ARBA" id="ARBA00023002"/>
    </source>
</evidence>
<dbReference type="GO" id="GO:0003955">
    <property type="term" value="F:NAD(P)H dehydrogenase (quinone) activity"/>
    <property type="evidence" value="ECO:0007669"/>
    <property type="project" value="TreeGrafter"/>
</dbReference>
<evidence type="ECO:0000313" key="5">
    <source>
        <dbReference type="Proteomes" id="UP000199220"/>
    </source>
</evidence>
<evidence type="ECO:0000259" key="3">
    <source>
        <dbReference type="Pfam" id="PF02525"/>
    </source>
</evidence>
<dbReference type="GO" id="GO:0005829">
    <property type="term" value="C:cytosol"/>
    <property type="evidence" value="ECO:0007669"/>
    <property type="project" value="TreeGrafter"/>
</dbReference>
<dbReference type="OrthoDB" id="9798454at2"/>
<comment type="similarity">
    <text evidence="1">Belongs to the NAD(P)H dehydrogenase (quinone) family.</text>
</comment>
<dbReference type="PANTHER" id="PTHR10204">
    <property type="entry name" value="NAD P H OXIDOREDUCTASE-RELATED"/>
    <property type="match status" value="1"/>
</dbReference>
<feature type="domain" description="Flavodoxin-like fold" evidence="3">
    <location>
        <begin position="7"/>
        <end position="217"/>
    </location>
</feature>
<sequence length="262" mass="28338">MTDTASTLWLSAHPTDQSLNGALRDAGVAHLSRDHAVVTSDLYAMGWQAALTERDLGDAVGEVVSGTFGARTREAHLNGTLSPDIRAEQDKLRAADLLVLQFPLWWAGMPAILKGWVDRVFVNGFAFNVTNAAGRTLKYGEGGLEGKRALVVVTAGDREFSFAAGGVNGHLEALLFPLLHGILWYTGIQPLRPHLIAATDRRDFAGLAAERDRLLARLDGLPGEAPIDYRTLRHGGYDRDQRLRTDAAPLDLGIHECTAVPA</sequence>
<evidence type="ECO:0000313" key="4">
    <source>
        <dbReference type="EMBL" id="SEE65265.1"/>
    </source>
</evidence>
<proteinExistence type="inferred from homology"/>
<dbReference type="InterPro" id="IPR029039">
    <property type="entry name" value="Flavoprotein-like_sf"/>
</dbReference>
<dbReference type="Proteomes" id="UP000199220">
    <property type="component" value="Unassembled WGS sequence"/>
</dbReference>
<dbReference type="InterPro" id="IPR003680">
    <property type="entry name" value="Flavodoxin_fold"/>
</dbReference>
<keyword evidence="5" id="KW-1185">Reference proteome</keyword>
<protein>
    <submittedName>
        <fullName evidence="4">NAD(P)H dehydrogenase (Quinone)</fullName>
    </submittedName>
</protein>
<reference evidence="5" key="1">
    <citation type="submission" date="2016-10" db="EMBL/GenBank/DDBJ databases">
        <authorList>
            <person name="Varghese N."/>
            <person name="Submissions S."/>
        </authorList>
    </citation>
    <scope>NUCLEOTIDE SEQUENCE [LARGE SCALE GENOMIC DNA]</scope>
    <source>
        <strain evidence="5">DSM 21368</strain>
    </source>
</reference>
<organism evidence="4 5">
    <name type="scientific">Ruania alba</name>
    <dbReference type="NCBI Taxonomy" id="648782"/>
    <lineage>
        <taxon>Bacteria</taxon>
        <taxon>Bacillati</taxon>
        <taxon>Actinomycetota</taxon>
        <taxon>Actinomycetes</taxon>
        <taxon>Micrococcales</taxon>
        <taxon>Ruaniaceae</taxon>
        <taxon>Ruania</taxon>
    </lineage>
</organism>
<dbReference type="SUPFAM" id="SSF52218">
    <property type="entry name" value="Flavoproteins"/>
    <property type="match status" value="1"/>
</dbReference>
<dbReference type="InterPro" id="IPR051545">
    <property type="entry name" value="NAD(P)H_dehydrogenase_qn"/>
</dbReference>
<dbReference type="RefSeq" id="WP_089773295.1">
    <property type="nucleotide sequence ID" value="NZ_FNTX01000002.1"/>
</dbReference>
<gene>
    <name evidence="4" type="ORF">SAMN04488554_2316</name>
</gene>
<dbReference type="PANTHER" id="PTHR10204:SF34">
    <property type="entry name" value="NAD(P)H DEHYDROGENASE [QUINONE] 1 ISOFORM 1"/>
    <property type="match status" value="1"/>
</dbReference>
<keyword evidence="2" id="KW-0560">Oxidoreductase</keyword>
<dbReference type="Gene3D" id="3.40.50.360">
    <property type="match status" value="1"/>
</dbReference>
<dbReference type="STRING" id="648782.SAMN04488554_2316"/>
<dbReference type="Pfam" id="PF02525">
    <property type="entry name" value="Flavodoxin_2"/>
    <property type="match status" value="1"/>
</dbReference>
<dbReference type="EMBL" id="FNTX01000002">
    <property type="protein sequence ID" value="SEE65265.1"/>
    <property type="molecule type" value="Genomic_DNA"/>
</dbReference>
<dbReference type="AlphaFoldDB" id="A0A1H5KKG2"/>
<accession>A0A1H5KKG2</accession>
<evidence type="ECO:0000256" key="1">
    <source>
        <dbReference type="ARBA" id="ARBA00006252"/>
    </source>
</evidence>
<name>A0A1H5KKG2_9MICO</name>